<proteinExistence type="predicted"/>
<dbReference type="Proteomes" id="UP001143400">
    <property type="component" value="Unassembled WGS sequence"/>
</dbReference>
<accession>A0A9W6IV25</accession>
<feature type="domain" description="EF-hand" evidence="2">
    <location>
        <begin position="134"/>
        <end position="169"/>
    </location>
</feature>
<evidence type="ECO:0000259" key="2">
    <source>
        <dbReference type="PROSITE" id="PS50222"/>
    </source>
</evidence>
<dbReference type="SMART" id="SM00054">
    <property type="entry name" value="EFh"/>
    <property type="match status" value="4"/>
</dbReference>
<dbReference type="CDD" id="cd00051">
    <property type="entry name" value="EFh"/>
    <property type="match status" value="1"/>
</dbReference>
<dbReference type="Pfam" id="PF13202">
    <property type="entry name" value="EF-hand_5"/>
    <property type="match status" value="1"/>
</dbReference>
<dbReference type="Pfam" id="PF13499">
    <property type="entry name" value="EF-hand_7"/>
    <property type="match status" value="1"/>
</dbReference>
<dbReference type="EMBL" id="BSFF01000002">
    <property type="protein sequence ID" value="GLK55854.1"/>
    <property type="molecule type" value="Genomic_DNA"/>
</dbReference>
<comment type="caution">
    <text evidence="3">The sequence shown here is derived from an EMBL/GenBank/DDBJ whole genome shotgun (WGS) entry which is preliminary data.</text>
</comment>
<dbReference type="InterPro" id="IPR011992">
    <property type="entry name" value="EF-hand-dom_pair"/>
</dbReference>
<dbReference type="Gene3D" id="1.10.238.10">
    <property type="entry name" value="EF-hand"/>
    <property type="match status" value="2"/>
</dbReference>
<dbReference type="PROSITE" id="PS50222">
    <property type="entry name" value="EF_HAND_2"/>
    <property type="match status" value="2"/>
</dbReference>
<sequence>MSIGALSGSSSSQIASMLMSKLDADSSGAASLDEFKSVGQNLPAGNVDASDSAIESAFSTLDGDGDGSLTQSEVQSGLSKFSSDSASALLGAQESAPPRPPQGGPGEGGFETADADDSGTVSLDEFVAAGPDEAGETKAEEMFSTIDSDGDGEISESEDEAFQSAQAESAPPAPPPGPPSAGEGESASSEEEDDEDETTAASLESMLSELMQTNGAYAQTSATSYLDQALSSLFQASA</sequence>
<gene>
    <name evidence="3" type="ORF">GCM10008170_18730</name>
</gene>
<feature type="region of interest" description="Disordered" evidence="1">
    <location>
        <begin position="58"/>
        <end position="207"/>
    </location>
</feature>
<feature type="compositionally biased region" description="Acidic residues" evidence="1">
    <location>
        <begin position="188"/>
        <end position="198"/>
    </location>
</feature>
<name>A0A9W6IV25_9HYPH</name>
<dbReference type="AlphaFoldDB" id="A0A9W6IV25"/>
<dbReference type="PROSITE" id="PS00018">
    <property type="entry name" value="EF_HAND_1"/>
    <property type="match status" value="1"/>
</dbReference>
<organism evidence="3 4">
    <name type="scientific">Methylopila capsulata</name>
    <dbReference type="NCBI Taxonomy" id="61654"/>
    <lineage>
        <taxon>Bacteria</taxon>
        <taxon>Pseudomonadati</taxon>
        <taxon>Pseudomonadota</taxon>
        <taxon>Alphaproteobacteria</taxon>
        <taxon>Hyphomicrobiales</taxon>
        <taxon>Methylopilaceae</taxon>
        <taxon>Methylopila</taxon>
    </lineage>
</organism>
<evidence type="ECO:0000313" key="3">
    <source>
        <dbReference type="EMBL" id="GLK55854.1"/>
    </source>
</evidence>
<dbReference type="SUPFAM" id="SSF47473">
    <property type="entry name" value="EF-hand"/>
    <property type="match status" value="1"/>
</dbReference>
<dbReference type="InterPro" id="IPR002048">
    <property type="entry name" value="EF_hand_dom"/>
</dbReference>
<reference evidence="3" key="1">
    <citation type="journal article" date="2014" name="Int. J. Syst. Evol. Microbiol.">
        <title>Complete genome sequence of Corynebacterium casei LMG S-19264T (=DSM 44701T), isolated from a smear-ripened cheese.</title>
        <authorList>
            <consortium name="US DOE Joint Genome Institute (JGI-PGF)"/>
            <person name="Walter F."/>
            <person name="Albersmeier A."/>
            <person name="Kalinowski J."/>
            <person name="Ruckert C."/>
        </authorList>
    </citation>
    <scope>NUCLEOTIDE SEQUENCE</scope>
    <source>
        <strain evidence="3">VKM B-1606</strain>
    </source>
</reference>
<feature type="compositionally biased region" description="Acidic residues" evidence="1">
    <location>
        <begin position="148"/>
        <end position="161"/>
    </location>
</feature>
<protein>
    <recommendedName>
        <fullName evidence="2">EF-hand domain-containing protein</fullName>
    </recommendedName>
</protein>
<feature type="domain" description="EF-hand" evidence="2">
    <location>
        <begin position="49"/>
        <end position="84"/>
    </location>
</feature>
<evidence type="ECO:0000313" key="4">
    <source>
        <dbReference type="Proteomes" id="UP001143400"/>
    </source>
</evidence>
<reference evidence="3" key="2">
    <citation type="submission" date="2023-01" db="EMBL/GenBank/DDBJ databases">
        <authorList>
            <person name="Sun Q."/>
            <person name="Evtushenko L."/>
        </authorList>
    </citation>
    <scope>NUCLEOTIDE SEQUENCE</scope>
    <source>
        <strain evidence="3">VKM B-1606</strain>
    </source>
</reference>
<feature type="compositionally biased region" description="Polar residues" evidence="1">
    <location>
        <begin position="68"/>
        <end position="86"/>
    </location>
</feature>
<evidence type="ECO:0000256" key="1">
    <source>
        <dbReference type="SAM" id="MobiDB-lite"/>
    </source>
</evidence>
<dbReference type="GO" id="GO:0005509">
    <property type="term" value="F:calcium ion binding"/>
    <property type="evidence" value="ECO:0007669"/>
    <property type="project" value="InterPro"/>
</dbReference>
<dbReference type="InterPro" id="IPR018247">
    <property type="entry name" value="EF_Hand_1_Ca_BS"/>
</dbReference>